<dbReference type="EMBL" id="KV875449">
    <property type="protein sequence ID" value="RZR70622.1"/>
    <property type="molecule type" value="Genomic_DNA"/>
</dbReference>
<feature type="compositionally biased region" description="Basic residues" evidence="1">
    <location>
        <begin position="24"/>
        <end position="37"/>
    </location>
</feature>
<gene>
    <name evidence="2" type="ORF">BHM03_00000868</name>
</gene>
<reference evidence="2" key="1">
    <citation type="journal article" date="2018" name="Data Brief">
        <title>Genome sequence data from 17 accessions of Ensete ventricosum, a staple food crop for millions in Ethiopia.</title>
        <authorList>
            <person name="Yemataw Z."/>
            <person name="Muzemil S."/>
            <person name="Ambachew D."/>
            <person name="Tripathi L."/>
            <person name="Tesfaye K."/>
            <person name="Chala A."/>
            <person name="Farbos A."/>
            <person name="O'Neill P."/>
            <person name="Moore K."/>
            <person name="Grant M."/>
            <person name="Studholme D.J."/>
        </authorList>
    </citation>
    <scope>NUCLEOTIDE SEQUENCE [LARGE SCALE GENOMIC DNA]</scope>
    <source>
        <tissue evidence="2">Leaf</tissue>
    </source>
</reference>
<sequence>MEVPWIGGVKISHIILSSPSSGRRNSKTRRPGSKPKSWRIGQVSYEYENWVTLACFRARYPQLEIEEDPYATLPRTTMCRWRWRSPLTTAIPQLLRGHLKVTTNLAPSISPFSFSNRPGRGRLHMSPIENVFSSLLMKTPFLHSSCLLLFIVLPSVPSAGGDKIRRRLTCSGIRTRERYNIPPEDVRFPNFYSGQVVSWDVLYLWPRSTTADGFGLALARKLSSNSLAIWLKDEIERGFSWLYHIRVGPRRVMRNARHISVIDVPYKAIWAQKAATCSAGSELLS</sequence>
<evidence type="ECO:0000313" key="2">
    <source>
        <dbReference type="EMBL" id="RZR70622.1"/>
    </source>
</evidence>
<accession>A0A445M8P8</accession>
<feature type="region of interest" description="Disordered" evidence="1">
    <location>
        <begin position="18"/>
        <end position="37"/>
    </location>
</feature>
<proteinExistence type="predicted"/>
<organism evidence="2">
    <name type="scientific">Ensete ventricosum</name>
    <name type="common">Abyssinian banana</name>
    <name type="synonym">Musa ensete</name>
    <dbReference type="NCBI Taxonomy" id="4639"/>
    <lineage>
        <taxon>Eukaryota</taxon>
        <taxon>Viridiplantae</taxon>
        <taxon>Streptophyta</taxon>
        <taxon>Embryophyta</taxon>
        <taxon>Tracheophyta</taxon>
        <taxon>Spermatophyta</taxon>
        <taxon>Magnoliopsida</taxon>
        <taxon>Liliopsida</taxon>
        <taxon>Zingiberales</taxon>
        <taxon>Musaceae</taxon>
        <taxon>Ensete</taxon>
    </lineage>
</organism>
<dbReference type="Proteomes" id="UP000290560">
    <property type="component" value="Unassembled WGS sequence"/>
</dbReference>
<evidence type="ECO:0000256" key="1">
    <source>
        <dbReference type="SAM" id="MobiDB-lite"/>
    </source>
</evidence>
<protein>
    <submittedName>
        <fullName evidence="2">Uncharacterized protein</fullName>
    </submittedName>
</protein>
<name>A0A445M8P8_ENSVE</name>
<dbReference type="AlphaFoldDB" id="A0A445M8P8"/>